<dbReference type="EMBL" id="LVVM01006583">
    <property type="protein sequence ID" value="OJA07673.1"/>
    <property type="molecule type" value="Genomic_DNA"/>
</dbReference>
<dbReference type="Proteomes" id="UP000183567">
    <property type="component" value="Unassembled WGS sequence"/>
</dbReference>
<accession>A0A1J8Q1T1</accession>
<keyword evidence="2" id="KW-1185">Reference proteome</keyword>
<comment type="caution">
    <text evidence="1">The sequence shown here is derived from an EMBL/GenBank/DDBJ whole genome shotgun (WGS) entry which is preliminary data.</text>
</comment>
<protein>
    <submittedName>
        <fullName evidence="1">Uncharacterized protein</fullName>
    </submittedName>
</protein>
<organism evidence="1 2">
    <name type="scientific">Rhizopogon vesiculosus</name>
    <dbReference type="NCBI Taxonomy" id="180088"/>
    <lineage>
        <taxon>Eukaryota</taxon>
        <taxon>Fungi</taxon>
        <taxon>Dikarya</taxon>
        <taxon>Basidiomycota</taxon>
        <taxon>Agaricomycotina</taxon>
        <taxon>Agaricomycetes</taxon>
        <taxon>Agaricomycetidae</taxon>
        <taxon>Boletales</taxon>
        <taxon>Suillineae</taxon>
        <taxon>Rhizopogonaceae</taxon>
        <taxon>Rhizopogon</taxon>
    </lineage>
</organism>
<gene>
    <name evidence="1" type="ORF">AZE42_01857</name>
</gene>
<feature type="non-terminal residue" evidence="1">
    <location>
        <position position="9"/>
    </location>
</feature>
<proteinExistence type="predicted"/>
<evidence type="ECO:0000313" key="2">
    <source>
        <dbReference type="Proteomes" id="UP000183567"/>
    </source>
</evidence>
<reference evidence="1 2" key="1">
    <citation type="submission" date="2016-03" db="EMBL/GenBank/DDBJ databases">
        <title>Comparative genomics of the ectomycorrhizal sister species Rhizopogon vinicolor and Rhizopogon vesiculosus (Basidiomycota: Boletales) reveals a divergence of the mating type B locus.</title>
        <authorList>
            <person name="Mujic A.B."/>
            <person name="Kuo A."/>
            <person name="Tritt A."/>
            <person name="Lipzen A."/>
            <person name="Chen C."/>
            <person name="Johnson J."/>
            <person name="Sharma A."/>
            <person name="Barry K."/>
            <person name="Grigoriev I.V."/>
            <person name="Spatafora J.W."/>
        </authorList>
    </citation>
    <scope>NUCLEOTIDE SEQUENCE [LARGE SCALE GENOMIC DNA]</scope>
    <source>
        <strain evidence="1 2">AM-OR11-056</strain>
    </source>
</reference>
<evidence type="ECO:0000313" key="1">
    <source>
        <dbReference type="EMBL" id="OJA07673.1"/>
    </source>
</evidence>
<sequence length="9" mass="967">MGSFTPRTA</sequence>
<name>A0A1J8Q1T1_9AGAM</name>